<dbReference type="EMBL" id="BPQR01000051">
    <property type="protein sequence ID" value="GJE07697.1"/>
    <property type="molecule type" value="Genomic_DNA"/>
</dbReference>
<feature type="compositionally biased region" description="Pro residues" evidence="1">
    <location>
        <begin position="51"/>
        <end position="69"/>
    </location>
</feature>
<protein>
    <submittedName>
        <fullName evidence="2">Uncharacterized protein</fullName>
    </submittedName>
</protein>
<organism evidence="2 3">
    <name type="scientific">Methylobacterium jeotgali</name>
    <dbReference type="NCBI Taxonomy" id="381630"/>
    <lineage>
        <taxon>Bacteria</taxon>
        <taxon>Pseudomonadati</taxon>
        <taxon>Pseudomonadota</taxon>
        <taxon>Alphaproteobacteria</taxon>
        <taxon>Hyphomicrobiales</taxon>
        <taxon>Methylobacteriaceae</taxon>
        <taxon>Methylobacterium</taxon>
    </lineage>
</organism>
<dbReference type="RefSeq" id="WP_238277021.1">
    <property type="nucleotide sequence ID" value="NZ_BPQR01000051.1"/>
</dbReference>
<evidence type="ECO:0000313" key="3">
    <source>
        <dbReference type="Proteomes" id="UP001055102"/>
    </source>
</evidence>
<accession>A0ABQ4SX09</accession>
<reference evidence="2" key="2">
    <citation type="submission" date="2021-08" db="EMBL/GenBank/DDBJ databases">
        <authorList>
            <person name="Tani A."/>
            <person name="Ola A."/>
            <person name="Ogura Y."/>
            <person name="Katsura K."/>
            <person name="Hayashi T."/>
        </authorList>
    </citation>
    <scope>NUCLEOTIDE SEQUENCE</scope>
    <source>
        <strain evidence="2">LMG 23639</strain>
    </source>
</reference>
<keyword evidence="3" id="KW-1185">Reference proteome</keyword>
<gene>
    <name evidence="2" type="ORF">AOPFMNJM_3027</name>
</gene>
<sequence>MPLDSSIQPEDTSALAAAASQMIDAVLDARGAIGREAFWATIRKAYNTPYNDPPPKARPAPAPEAPAPQPMPAEIAAVLPLPELAALSLAGSADAHAA</sequence>
<evidence type="ECO:0000313" key="2">
    <source>
        <dbReference type="EMBL" id="GJE07697.1"/>
    </source>
</evidence>
<reference evidence="2" key="1">
    <citation type="journal article" date="2021" name="Front. Microbiol.">
        <title>Comprehensive Comparative Genomics and Phenotyping of Methylobacterium Species.</title>
        <authorList>
            <person name="Alessa O."/>
            <person name="Ogura Y."/>
            <person name="Fujitani Y."/>
            <person name="Takami H."/>
            <person name="Hayashi T."/>
            <person name="Sahin N."/>
            <person name="Tani A."/>
        </authorList>
    </citation>
    <scope>NUCLEOTIDE SEQUENCE</scope>
    <source>
        <strain evidence="2">LMG 23639</strain>
    </source>
</reference>
<feature type="region of interest" description="Disordered" evidence="1">
    <location>
        <begin position="49"/>
        <end position="69"/>
    </location>
</feature>
<name>A0ABQ4SX09_9HYPH</name>
<dbReference type="Proteomes" id="UP001055102">
    <property type="component" value="Unassembled WGS sequence"/>
</dbReference>
<evidence type="ECO:0000256" key="1">
    <source>
        <dbReference type="SAM" id="MobiDB-lite"/>
    </source>
</evidence>
<comment type="caution">
    <text evidence="2">The sequence shown here is derived from an EMBL/GenBank/DDBJ whole genome shotgun (WGS) entry which is preliminary data.</text>
</comment>
<proteinExistence type="predicted"/>